<dbReference type="EMBL" id="NEDP02005565">
    <property type="protein sequence ID" value="OWF38491.1"/>
    <property type="molecule type" value="Genomic_DNA"/>
</dbReference>
<dbReference type="EC" id="2.3.2.26" evidence="4"/>
<dbReference type="SMART" id="SM01337">
    <property type="entry name" value="APC10"/>
    <property type="match status" value="1"/>
</dbReference>
<feature type="compositionally biased region" description="Basic and acidic residues" evidence="19">
    <location>
        <begin position="109"/>
        <end position="118"/>
    </location>
</feature>
<feature type="region of interest" description="Disordered" evidence="19">
    <location>
        <begin position="900"/>
        <end position="932"/>
    </location>
</feature>
<dbReference type="InterPro" id="IPR014722">
    <property type="entry name" value="Rib_uL2_dom2"/>
</dbReference>
<feature type="repeat" description="RCC1" evidence="18">
    <location>
        <begin position="4122"/>
        <end position="4173"/>
    </location>
</feature>
<feature type="repeat" description="RCC1" evidence="18">
    <location>
        <begin position="3075"/>
        <end position="3126"/>
    </location>
</feature>
<evidence type="ECO:0000256" key="8">
    <source>
        <dbReference type="ARBA" id="ARBA00022723"/>
    </source>
</evidence>
<feature type="repeat" description="RCC1" evidence="18">
    <location>
        <begin position="3285"/>
        <end position="3336"/>
    </location>
</feature>
<keyword evidence="12" id="KW-0862">Zinc</keyword>
<dbReference type="Gene3D" id="3.10.120.10">
    <property type="entry name" value="Cytochrome b5-like heme/steroid binding domain"/>
    <property type="match status" value="1"/>
</dbReference>
<evidence type="ECO:0000256" key="9">
    <source>
        <dbReference type="ARBA" id="ARBA00022737"/>
    </source>
</evidence>
<feature type="domain" description="DOC" evidence="23">
    <location>
        <begin position="2767"/>
        <end position="2945"/>
    </location>
</feature>
<dbReference type="InterPro" id="IPR037976">
    <property type="entry name" value="HERC2_APC10"/>
</dbReference>
<evidence type="ECO:0000256" key="13">
    <source>
        <dbReference type="ARBA" id="ARBA00023212"/>
    </source>
</evidence>
<dbReference type="InterPro" id="IPR035983">
    <property type="entry name" value="Hect_E3_ubiquitin_ligase"/>
</dbReference>
<feature type="compositionally biased region" description="Low complexity" evidence="19">
    <location>
        <begin position="2513"/>
        <end position="2525"/>
    </location>
</feature>
<accession>A0A210PPS7</accession>
<dbReference type="Gene3D" id="1.10.8.10">
    <property type="entry name" value="DNA helicase RuvA subunit, C-terminal domain"/>
    <property type="match status" value="1"/>
</dbReference>
<dbReference type="PANTHER" id="PTHR22870">
    <property type="entry name" value="REGULATOR OF CHROMOSOME CONDENSATION"/>
    <property type="match status" value="1"/>
</dbReference>
<evidence type="ECO:0000256" key="1">
    <source>
        <dbReference type="ARBA" id="ARBA00000885"/>
    </source>
</evidence>
<evidence type="ECO:0000256" key="3">
    <source>
        <dbReference type="ARBA" id="ARBA00004906"/>
    </source>
</evidence>
<feature type="compositionally biased region" description="Polar residues" evidence="19">
    <location>
        <begin position="1296"/>
        <end position="1314"/>
    </location>
</feature>
<feature type="active site" description="Glycyl thioester intermediate" evidence="16">
    <location>
        <position position="4773"/>
    </location>
</feature>
<dbReference type="Pfam" id="PF06701">
    <property type="entry name" value="MIB_HERC2"/>
    <property type="match status" value="1"/>
</dbReference>
<evidence type="ECO:0000256" key="16">
    <source>
        <dbReference type="PROSITE-ProRule" id="PRU00104"/>
    </source>
</evidence>
<dbReference type="InterPro" id="IPR021097">
    <property type="entry name" value="CPH_domain"/>
</dbReference>
<reference evidence="25 26" key="1">
    <citation type="journal article" date="2017" name="Nat. Ecol. Evol.">
        <title>Scallop genome provides insights into evolution of bilaterian karyotype and development.</title>
        <authorList>
            <person name="Wang S."/>
            <person name="Zhang J."/>
            <person name="Jiao W."/>
            <person name="Li J."/>
            <person name="Xun X."/>
            <person name="Sun Y."/>
            <person name="Guo X."/>
            <person name="Huan P."/>
            <person name="Dong B."/>
            <person name="Zhang L."/>
            <person name="Hu X."/>
            <person name="Sun X."/>
            <person name="Wang J."/>
            <person name="Zhao C."/>
            <person name="Wang Y."/>
            <person name="Wang D."/>
            <person name="Huang X."/>
            <person name="Wang R."/>
            <person name="Lv J."/>
            <person name="Li Y."/>
            <person name="Zhang Z."/>
            <person name="Liu B."/>
            <person name="Lu W."/>
            <person name="Hui Y."/>
            <person name="Liang J."/>
            <person name="Zhou Z."/>
            <person name="Hou R."/>
            <person name="Li X."/>
            <person name="Liu Y."/>
            <person name="Li H."/>
            <person name="Ning X."/>
            <person name="Lin Y."/>
            <person name="Zhao L."/>
            <person name="Xing Q."/>
            <person name="Dou J."/>
            <person name="Li Y."/>
            <person name="Mao J."/>
            <person name="Guo H."/>
            <person name="Dou H."/>
            <person name="Li T."/>
            <person name="Mu C."/>
            <person name="Jiang W."/>
            <person name="Fu Q."/>
            <person name="Fu X."/>
            <person name="Miao Y."/>
            <person name="Liu J."/>
            <person name="Yu Q."/>
            <person name="Li R."/>
            <person name="Liao H."/>
            <person name="Li X."/>
            <person name="Kong Y."/>
            <person name="Jiang Z."/>
            <person name="Chourrout D."/>
            <person name="Li R."/>
            <person name="Bao Z."/>
        </authorList>
    </citation>
    <scope>NUCLEOTIDE SEQUENCE [LARGE SCALE GENOMIC DNA]</scope>
    <source>
        <strain evidence="25 26">PY_sf001</strain>
    </source>
</reference>
<dbReference type="InterPro" id="IPR043145">
    <property type="entry name" value="Znf_ZZ_sf"/>
</dbReference>
<evidence type="ECO:0000259" key="23">
    <source>
        <dbReference type="PROSITE" id="PS51284"/>
    </source>
</evidence>
<dbReference type="PROSITE" id="PS50135">
    <property type="entry name" value="ZF_ZZ_2"/>
    <property type="match status" value="1"/>
</dbReference>
<feature type="compositionally biased region" description="Basic and acidic residues" evidence="19">
    <location>
        <begin position="900"/>
        <end position="930"/>
    </location>
</feature>
<dbReference type="FunFam" id="2.130.10.30:FF:000006">
    <property type="entry name" value="E3 ubiquitin-protein ligase HERC2 isoform X1"/>
    <property type="match status" value="1"/>
</dbReference>
<evidence type="ECO:0000256" key="6">
    <source>
        <dbReference type="ARBA" id="ARBA00022553"/>
    </source>
</evidence>
<feature type="region of interest" description="Disordered" evidence="19">
    <location>
        <begin position="2504"/>
        <end position="2529"/>
    </location>
</feature>
<feature type="compositionally biased region" description="Acidic residues" evidence="19">
    <location>
        <begin position="1909"/>
        <end position="1923"/>
    </location>
</feature>
<feature type="repeat" description="RCC1" evidence="18">
    <location>
        <begin position="564"/>
        <end position="615"/>
    </location>
</feature>
<evidence type="ECO:0000313" key="26">
    <source>
        <dbReference type="Proteomes" id="UP000242188"/>
    </source>
</evidence>
<dbReference type="GO" id="GO:0008270">
    <property type="term" value="F:zinc ion binding"/>
    <property type="evidence" value="ECO:0007669"/>
    <property type="project" value="UniProtKB-KW"/>
</dbReference>
<evidence type="ECO:0000256" key="10">
    <source>
        <dbReference type="ARBA" id="ARBA00022771"/>
    </source>
</evidence>
<dbReference type="SUPFAM" id="SSF57850">
    <property type="entry name" value="RING/U-box"/>
    <property type="match status" value="1"/>
</dbReference>
<dbReference type="Gene3D" id="3.90.1750.10">
    <property type="entry name" value="Hect, E3 ligase catalytic domains"/>
    <property type="match status" value="1"/>
</dbReference>
<keyword evidence="6" id="KW-0597">Phosphoprotein</keyword>
<evidence type="ECO:0000256" key="15">
    <source>
        <dbReference type="ARBA" id="ARBA00081609"/>
    </source>
</evidence>
<dbReference type="FunFam" id="2.30.30.30:FF:000015">
    <property type="entry name" value="E3 ubiquitin-protein ligase HERC2"/>
    <property type="match status" value="1"/>
</dbReference>
<dbReference type="PROSITE" id="PS50012">
    <property type="entry name" value="RCC1_3"/>
    <property type="match status" value="19"/>
</dbReference>
<dbReference type="InterPro" id="IPR058923">
    <property type="entry name" value="RCC1-like_dom"/>
</dbReference>
<keyword evidence="8" id="KW-0479">Metal-binding</keyword>
<feature type="domain" description="HECT" evidence="21">
    <location>
        <begin position="4470"/>
        <end position="4810"/>
    </location>
</feature>
<keyword evidence="26" id="KW-1185">Reference proteome</keyword>
<feature type="region of interest" description="Disordered" evidence="19">
    <location>
        <begin position="185"/>
        <end position="223"/>
    </location>
</feature>
<evidence type="ECO:0000256" key="17">
    <source>
        <dbReference type="PROSITE-ProRule" id="PRU00228"/>
    </source>
</evidence>
<evidence type="ECO:0000259" key="24">
    <source>
        <dbReference type="PROSITE" id="PS51416"/>
    </source>
</evidence>
<dbReference type="STRING" id="6573.A0A210PPS7"/>
<dbReference type="UniPathway" id="UPA00143"/>
<dbReference type="Pfam" id="PF00173">
    <property type="entry name" value="Cyt-b5"/>
    <property type="match status" value="1"/>
</dbReference>
<dbReference type="SMART" id="SM00119">
    <property type="entry name" value="HECTc"/>
    <property type="match status" value="1"/>
</dbReference>
<dbReference type="InterPro" id="IPR010606">
    <property type="entry name" value="Mib_Herc2"/>
</dbReference>
<feature type="repeat" description="RCC1" evidence="18">
    <location>
        <begin position="4070"/>
        <end position="4121"/>
    </location>
</feature>
<evidence type="ECO:0000256" key="2">
    <source>
        <dbReference type="ARBA" id="ARBA00004114"/>
    </source>
</evidence>
<proteinExistence type="predicted"/>
<dbReference type="PRINTS" id="PR00633">
    <property type="entry name" value="RCCNDNSATION"/>
</dbReference>
<dbReference type="PROSITE" id="PS51416">
    <property type="entry name" value="MIB_HERC2"/>
    <property type="match status" value="1"/>
</dbReference>
<dbReference type="Gene3D" id="2.60.120.260">
    <property type="entry name" value="Galactose-binding domain-like"/>
    <property type="match status" value="1"/>
</dbReference>
<dbReference type="SUPFAM" id="SSF49785">
    <property type="entry name" value="Galactose-binding domain-like"/>
    <property type="match status" value="1"/>
</dbReference>
<dbReference type="CDD" id="cd00078">
    <property type="entry name" value="HECTc"/>
    <property type="match status" value="1"/>
</dbReference>
<dbReference type="SMART" id="SM01117">
    <property type="entry name" value="Cyt-b5"/>
    <property type="match status" value="1"/>
</dbReference>
<keyword evidence="11 16" id="KW-0833">Ubl conjugation pathway</keyword>
<name>A0A210PPS7_MIZYE</name>
<dbReference type="GO" id="GO:0005737">
    <property type="term" value="C:cytoplasm"/>
    <property type="evidence" value="ECO:0007669"/>
    <property type="project" value="TreeGrafter"/>
</dbReference>
<feature type="repeat" description="RCC1" evidence="18">
    <location>
        <begin position="458"/>
        <end position="509"/>
    </location>
</feature>
<dbReference type="PROSITE" id="PS01357">
    <property type="entry name" value="ZF_ZZ_1"/>
    <property type="match status" value="1"/>
</dbReference>
<dbReference type="Pfam" id="PF25390">
    <property type="entry name" value="WD40_RLD"/>
    <property type="match status" value="2"/>
</dbReference>
<comment type="caution">
    <text evidence="25">The sequence shown here is derived from an EMBL/GenBank/DDBJ whole genome shotgun (WGS) entry which is preliminary data.</text>
</comment>
<feature type="region of interest" description="Disordered" evidence="19">
    <location>
        <begin position="1899"/>
        <end position="1933"/>
    </location>
</feature>
<dbReference type="PROSITE" id="PS50255">
    <property type="entry name" value="CYTOCHROME_B5_2"/>
    <property type="match status" value="1"/>
</dbReference>
<feature type="compositionally biased region" description="Polar residues" evidence="19">
    <location>
        <begin position="195"/>
        <end position="219"/>
    </location>
</feature>
<dbReference type="SUPFAM" id="SSF50985">
    <property type="entry name" value="RCC1/BLIP-II"/>
    <property type="match status" value="3"/>
</dbReference>
<feature type="domain" description="Cytochrome b5 heme-binding" evidence="22">
    <location>
        <begin position="1140"/>
        <end position="1216"/>
    </location>
</feature>
<dbReference type="PROSITE" id="PS50237">
    <property type="entry name" value="HECT"/>
    <property type="match status" value="1"/>
</dbReference>
<evidence type="ECO:0000259" key="21">
    <source>
        <dbReference type="PROSITE" id="PS50237"/>
    </source>
</evidence>
<dbReference type="Gene3D" id="3.30.2160.10">
    <property type="entry name" value="Hect, E3 ligase catalytic domain"/>
    <property type="match status" value="1"/>
</dbReference>
<evidence type="ECO:0000256" key="11">
    <source>
        <dbReference type="ARBA" id="ARBA00022786"/>
    </source>
</evidence>
<evidence type="ECO:0000256" key="12">
    <source>
        <dbReference type="ARBA" id="ARBA00022833"/>
    </source>
</evidence>
<sequence length="4847" mass="533400">MGVSQQVKMFSTIKLQRLAYQCVAVIAFSAAFQRDGLSQLWNELVKDGEIAASNNDGLINSAGVLARKGETGKYYCGMWGLTCRCCNGHCGPNNGCNCTPCQQLDREEDARQQEEAHRPKPSSPIIDSWTWEQQPDTNQLRECLTSQLYEHQKLCTEAACSSMSVTRLQQRLAVMERYFVALSRQTPAEGRTPTKKSQANQTNLSKQKSDLSGSASSKAPSKIPVQDQQTALSLLLELSIQRGSLSHILSSVLLLLNLWNNSRHEFDNRVSSSLNSAPLIPFLKRFQSIQMVKSRLYDVSKWEESEAYTVSPTDCFLHYLSYPDNVNTPVDLKQCAVVIMSQLDRFSSPYLPPSHSQKSHRNNLTQEVYSWGWQAWAVGASKQGPHLLEFFMDVGGILQITCAERCILVLAKNGKLYTMYYSTDSPGLQLVTGFGDREVVKISSHPDGKHFLALSSDGEVFSWGNGDGGRLGHGDNISLEEPTLISALTGKQIVQISCGSTYSAARTVNGELYTWGRGNYGRLGHGSTDDQCLPGLIKTLKGHRILDVACGSGDAQTIAVSDTGAVYSWGDGDYGKLGRGGNDGCKTPKVVERLIGQDVYRVFCGAQFSLALTRSGGVFAWGKGDNHRLGHGSEDHVRHPKQIEALAGKKVVDIAIGSMHSVALTEDGEVYGWGRNEHGQIGDPSNNTIPEPSLLTGADGRNIIGAACGPSQTFAWSSGGQWTVGNRVPFIVDVCKGTFDQLDELLSQVCEDMDGRSDWPPPQDKECIAVASLNLLNLQLHAAISQSENMEILGLGSGSPLVTSLKQRVVSLASNVGVMNTVQLAAQNALQSGWSILLPTAEERARALSSLLSNGAAGRDVAVMSPGQRFMTDLLVSSLMADGGLQSALDAAVKKEMLEIEEKKEKDRENGDVDSEKSEETKSEDLQTERDTDEYGATIPLLQLIQQLLRNSSTHSLSQLHNLDRDSGLKMDDTDSKEASPSLDLLLQVQRLLVARIFPQEMDKQLFAMEIELEAQGTGQLLRKYVSLLCNHVSDVLQVAVSLSHTSPKHFSVVSKVIRKDVTGILLPEMVTCMILLHLKNPLVIYQSRCVSVLEGLLDLLNQYNKLAPGLDRDDKEDLAWPGVWSYTLERYLQKPTEDVQLIRKPDLENHNKDGGLWIVIHGKVYDVHDFKSQAPCGSEILRKYAARDATTAFEAVHHPDDAREMMQGFYVGQYVDPEKDTVQTSDTSSASSPLMDIERALGMLLGLHAAYMACSTPLSQEEQEYSHWLQSQFFTGGLQVLQPKNRFEEEKGESRTPSCNTTPGESTCKSTPPTSEPRHFPVQDKEKLFDRQASQADVSRPFLQSLAEGRTQDHFTKSFLGIMEKYFKQHMLHIDFHHDHPIEEVGRLLIALLLRHHDLGHVAISLVEHGQMEQSKQPLPKSIVELFKVVAQAKRHLIKVHQDQARSYKEVCAPVLERCHFLFNELRPAVGNEVNAITRSQLLKSVPRWRDVVSKVMTEKKKTKCLSEVIEETETETKEASILAMSLSQTEGATGGENPTPAQTNDPPRPEENTDAGEVKVFAKGTAPPVVTETQALDATDKKVDSWSHIVGAVTSSQKFSWLRQRLTGCKMEMPLVNNIIEFVLYEHPIDIEKLRRSLHYQVERAQLRLKGIQSMLGLVHKDHLIPSVKYAVLCGWQGLLTVGKMACEPVPHCLSNVKLIPPCDRILLELAFSHLYRWAINELRNGIIQSDMMFKARGINPSTPSTDSGKERLSLGALPHSRFLLATMGILVSEHHSNSLSLLMNSGVLGLTQTLLRLAGPDPERMIQDNSSSICAVLEEQKHKKQSQPVPISGPELAAMMKIGMRVVRGVDWKWGDQDGPPPSMGRVIGELGEDGWIRVQWDTGSTNSYRMGKEGKYDLKLAEPPEMPDNDEDEDEELDIDSNKPESRHPTALLRRSSLHLLRSLAICCALHSETTQKEAVNSLCGLMRNIVDSGCNYGLNSNSVSAQVACEQHHSWCTLGFMRAIATGTSICHAFSTQRWVDLLLRMLEEDNTLQLAKSVTRQILTLKFLRAVLPSWDPSVKESRVKVIVKQLFEMLGRILMSCVADPTLLPQMDTPRKGHKQRAPVSLTASYTSTIAEELVALLRKLHTCECWNKHINNYIISRLSSISTLMVDRVQPSNDDPCIVMSPDPQRGVMAALTLIGGIDNRPHLGGRVCHDLFHQGTIARITPKGKIHVQFDDGFLRACRLTELSACQSVEFCVDKLPMNDRVCSMWSGLISLASTVSKPDKDLIKDRAPLAASMASVESELLSSVSFDICDLRRQQLRLCLIRACRVLFSRQEKLRLIMSQSVNQEAVPAPDPDLSGSDDELGDGPEAPSTILQQLMLSATQPSPLKAVFTREELEAAALAVCQYLTAASLLDLDETDSSDSESEHEASVPYKTQTSANTTSSRTTKTKKSKASSQQPPPTAVVTQIMEMGFQRKHVEMAIKSMAGGSLLAEGDNPRPEALVNWLIEHPEVSTHEESDTESLSSVDSYSESDSTSEDFDDLDIAYDANSSLVISSELGATGTVQTYKRRSDFLSNDEYAMYVQDNIQTGMTVRCCRTYEEVQEGDTGKVVKLDRDGLHDLNIQADWQRKEGTYWVRYIHVELLGHLGLSTGSSQPIKVGDKVRVKPSVTMPTYKWGSVTHHSIGTVTAINPNGRDLTVDFPQQAHWTGIIDEMEIVPSTHPGVSCDECQVFPIVGPRFKCKLCEDFDFCENCFRSKKHRHPFNRISEPGSEPVLVGKPGKHKKKLSFPLSGSMIDDWHSCVKSLMVSSRENQAHRLIEGNSGYWQSSGSQGKHWIRLELQPDILIHRLYMKVDPADSSYMPSLVVLSAGDSINTIKENIKTVTIGPTDTLVTLLENMNDYFRFVEVSVKQCRSSGIDCKVHGLSVIGRLRADEDDMAASYTFLASDREDEDEDKTVTTPINKRRSKVTSSKEIQTHVFCWGLNDKDQLGGPKGSKIKLPCLNETLSALRCVQIAGGSKSLFCVTQEGKMFACGEATNGRLGLGISSGTISVPRQLTSLSQYVIKKVAVHSGGRHSLALTTDGKVFSWGEGDDGKLGHFSRWNCDKPRLIEALKSKRVRDIACGSSHSAAITSNGDLYTWGLGEYGRLGHGDNTTQLKPKQVKALSSQRVMQVACGSRDAQTLALTDEGLVYSWGDGDFGKLGRGGSEGCSVPHEIDRLRGLGVFQIECGAQFSLALTKAGQVWTWGKGDYFRLGHGSDAHVRKPQLVEGLKGKKIVHVAVGALHCLAVTDSGQVYAWGDNDHGQQGNSTTTVNRKPALVHGLEGYKITRVACGSSHSISWATTDLSTPTSHEPVLFSSSRDPLGASLLGMNESVADDAHPSAPAPSTPTTKVIRPSLAKIILSQETDLAKQQALGHVLTALQITYARDTIVNSLAKEQLAMPISTDLKMSTMSTSMTASTHQATDLTNGQPSENSEVVDHTDIALSIVESTHSDINTEMPSFPSMHSLAAKVSPATSIMAETFTSTDQVTSTIEKVLTSFPLGLDEFTNRLTADDCRVLVDLLKLSVGSRVGTKGRETLSEILTCLGRAYPAVSEMLLELCVTELEDVASDRETGRAMAQPVVQESPHPYIDDTSLTGHVKIPGAEALRVEFDRRCSTERRHDPLTVMDGSSRTVTMRSGREWSDWSQELRIMGDELRWKFTSDGSVNGWGWCFTVYPIMPAAAPMDMLSDRTILSRPSIDLVTCLLDFNLQMSLDKGIVARLAAALAACAQLSTLGASQRMWALQKLRKLMAASFGDQSINVNALLASPSLESPDQEIPRPFTMSLSGSSLASLVKGLPEALQRQYEYEDPIVRSGKHLMHSPFFKVLVALACDLGLDSLQCCTEAHKWVWFRRYCAAARVAAAMVQRTAFPPVFLEEVRKKIKDISGDGEEFTKAHELHTVFKREMDEQLLLWLNRKPEDWTLSWGGSGQILGWGHNHRGQLGGVEGAKVKLPISCESLANLRPVQLIGGEQTLFSITAEGKVYATGYGAGGRLGIGGTDSVSNPTLLESIQHVFIKKLAVNSGGKHCLALSAEGEVYSWGEGEDGKLGHGNRSPCDRPRVIESLRGKEVVDIAAGGAHSACITSSGELYSWGKGRYGRLGHGDSEDQPRPKLVEAMKTHRVIDMACGSGDAQTLCITDDDNVWSWGDGDYGKLGRGGSDGCKVPMKIDSLQGLGVMKVECGSQFSVALTKSGAVYTWGKGDYHRLGHGTDDHVRRPRRVSALQGKKVIDVACGSLHCVACTDAGEVYTWGDNDEGQLGDGTTNAIQRPRLVAALQGKKINRVACGSAHSLAWSTNKPVSAGKLPSDVPMEHNHLQGVKISALRNRLVLLHHFSDLFCPSIPMFDLQDRNMSETLDDSVRGLDSLRGVIVSSAKETAFRKVVQATMVRDKQHGPVVELNRIQVKRSRSKGGLAGQDGMKAVFGQMSCKLDVFGQDSLMLPHRVWKVKFVGESVDDCGGGYSESIAEMCDELQNGSLPFLIMTPNGRDESGANRDCHVLNPMLNSVQHMSMFRFLGVLFGIAIRSGSPLSLNIAEPVWKQLAGMTVTIADLTEVDKDFVPGLMCIKEMDNAALVAAEMPFSVPSSSGQEINLSSKYTRIAPENKAEFIRLAINYRLHEFDDAVKWIREGMTKVIPVALLSLFTGLELETMVCGSPDIPLNLLKSVATYKGIDATAPLVLWFWEVMEDFTNTERSLFLRFVWGRTRLPRTIADFRGRDFVLQVLDKYSPPDHFLPESYTCFFLLKMPRYSCKMVLREKLKYAIHFCKSIDTDDYARVALTGELLDEDTPEVSEDMEDLESIDSEGEIADSDCSL</sequence>
<dbReference type="InterPro" id="IPR008979">
    <property type="entry name" value="Galactose-bd-like_sf"/>
</dbReference>
<evidence type="ECO:0000256" key="19">
    <source>
        <dbReference type="SAM" id="MobiDB-lite"/>
    </source>
</evidence>
<dbReference type="Proteomes" id="UP000242188">
    <property type="component" value="Unassembled WGS sequence"/>
</dbReference>
<feature type="repeat" description="RCC1" evidence="18">
    <location>
        <begin position="3964"/>
        <end position="4015"/>
    </location>
</feature>
<dbReference type="FunFam" id="2.30.30.40:FF:000074">
    <property type="entry name" value="E3 ubiquitin-protein ligase HERC2 isoform X1"/>
    <property type="match status" value="1"/>
</dbReference>
<feature type="repeat" description="RCC1" evidence="18">
    <location>
        <begin position="4176"/>
        <end position="4227"/>
    </location>
</feature>
<dbReference type="Gene3D" id="3.30.2410.10">
    <property type="entry name" value="Hect, E3 ligase catalytic domain"/>
    <property type="match status" value="1"/>
</dbReference>
<dbReference type="SUPFAM" id="SSF55856">
    <property type="entry name" value="Cytochrome b5-like heme/steroid binding domain"/>
    <property type="match status" value="1"/>
</dbReference>
<dbReference type="SUPFAM" id="SSF56204">
    <property type="entry name" value="Hect, E3 ligase catalytic domain"/>
    <property type="match status" value="1"/>
</dbReference>
<dbReference type="FunFam" id="3.30.2410.10:FF:000006">
    <property type="entry name" value="probable E3 ubiquitin-protein ligase HERC1 isoform X2"/>
    <property type="match status" value="1"/>
</dbReference>
<feature type="domain" description="ZZ-type" evidence="20">
    <location>
        <begin position="2713"/>
        <end position="2763"/>
    </location>
</feature>
<dbReference type="Pfam" id="PF00632">
    <property type="entry name" value="HECT"/>
    <property type="match status" value="1"/>
</dbReference>
<feature type="repeat" description="RCC1" evidence="18">
    <location>
        <begin position="3020"/>
        <end position="3074"/>
    </location>
</feature>
<feature type="repeat" description="RCC1" evidence="18">
    <location>
        <begin position="4016"/>
        <end position="4069"/>
    </location>
</feature>
<dbReference type="SUPFAM" id="SSF159034">
    <property type="entry name" value="Mib/herc2 domain-like"/>
    <property type="match status" value="1"/>
</dbReference>
<feature type="repeat" description="RCC1" evidence="18">
    <location>
        <begin position="668"/>
        <end position="719"/>
    </location>
</feature>
<feature type="region of interest" description="Disordered" evidence="19">
    <location>
        <begin position="1288"/>
        <end position="1321"/>
    </location>
</feature>
<dbReference type="InterPro" id="IPR009091">
    <property type="entry name" value="RCC1/BLIP-II"/>
</dbReference>
<feature type="repeat" description="RCC1" evidence="18">
    <location>
        <begin position="4228"/>
        <end position="4279"/>
    </location>
</feature>
<dbReference type="InterPro" id="IPR037252">
    <property type="entry name" value="Mib_Herc2_sf"/>
</dbReference>
<dbReference type="Gene3D" id="3.30.60.90">
    <property type="match status" value="1"/>
</dbReference>
<feature type="repeat" description="RCC1" evidence="18">
    <location>
        <begin position="3127"/>
        <end position="3178"/>
    </location>
</feature>
<evidence type="ECO:0000259" key="20">
    <source>
        <dbReference type="PROSITE" id="PS50135"/>
    </source>
</evidence>
<dbReference type="PROSITE" id="PS00626">
    <property type="entry name" value="RCC1_2"/>
    <property type="match status" value="1"/>
</dbReference>
<feature type="region of interest" description="Disordered" evidence="19">
    <location>
        <begin position="1532"/>
        <end position="1555"/>
    </location>
</feature>
<dbReference type="SUPFAM" id="SSF63748">
    <property type="entry name" value="Tudor/PWWP/MBT"/>
    <property type="match status" value="1"/>
</dbReference>
<dbReference type="Gene3D" id="2.30.30.30">
    <property type="match status" value="1"/>
</dbReference>
<dbReference type="InterPro" id="IPR004939">
    <property type="entry name" value="APC_su10/DOC_dom"/>
</dbReference>
<dbReference type="Pfam" id="PF11515">
    <property type="entry name" value="Cul7"/>
    <property type="match status" value="1"/>
</dbReference>
<dbReference type="Gene3D" id="2.30.30.40">
    <property type="entry name" value="SH3 Domains"/>
    <property type="match status" value="1"/>
</dbReference>
<feature type="compositionally biased region" description="Low complexity" evidence="19">
    <location>
        <begin position="2427"/>
        <end position="2438"/>
    </location>
</feature>
<evidence type="ECO:0000256" key="5">
    <source>
        <dbReference type="ARBA" id="ARBA00022490"/>
    </source>
</evidence>
<dbReference type="InterPro" id="IPR000408">
    <property type="entry name" value="Reg_chr_condens"/>
</dbReference>
<keyword evidence="5" id="KW-0963">Cytoplasm</keyword>
<feature type="repeat" description="RCC1" evidence="18">
    <location>
        <begin position="4280"/>
        <end position="4331"/>
    </location>
</feature>
<feature type="repeat" description="RCC1" evidence="18">
    <location>
        <begin position="510"/>
        <end position="561"/>
    </location>
</feature>
<feature type="region of interest" description="Disordered" evidence="19">
    <location>
        <begin position="2339"/>
        <end position="2361"/>
    </location>
</feature>
<feature type="repeat" description="RCC1" evidence="18">
    <location>
        <begin position="2968"/>
        <end position="3019"/>
    </location>
</feature>
<feature type="region of interest" description="Disordered" evidence="19">
    <location>
        <begin position="2410"/>
        <end position="2455"/>
    </location>
</feature>
<organism evidence="25 26">
    <name type="scientific">Mizuhopecten yessoensis</name>
    <name type="common">Japanese scallop</name>
    <name type="synonym">Patinopecten yessoensis</name>
    <dbReference type="NCBI Taxonomy" id="6573"/>
    <lineage>
        <taxon>Eukaryota</taxon>
        <taxon>Metazoa</taxon>
        <taxon>Spiralia</taxon>
        <taxon>Lophotrochozoa</taxon>
        <taxon>Mollusca</taxon>
        <taxon>Bivalvia</taxon>
        <taxon>Autobranchia</taxon>
        <taxon>Pteriomorphia</taxon>
        <taxon>Pectinida</taxon>
        <taxon>Pectinoidea</taxon>
        <taxon>Pectinidae</taxon>
        <taxon>Mizuhopecten</taxon>
    </lineage>
</organism>
<dbReference type="FunFam" id="3.10.120.10:FF:000005">
    <property type="entry name" value="E3 ubiquitin-protein ligase HERC2 isoform X2"/>
    <property type="match status" value="1"/>
</dbReference>
<feature type="repeat" description="RCC1" evidence="18">
    <location>
        <begin position="3181"/>
        <end position="3232"/>
    </location>
</feature>
<dbReference type="OrthoDB" id="239701at2759"/>
<dbReference type="InterPro" id="IPR036400">
    <property type="entry name" value="Cyt_B5-like_heme/steroid_sf"/>
</dbReference>
<dbReference type="Pfam" id="PF00569">
    <property type="entry name" value="ZZ"/>
    <property type="match status" value="1"/>
</dbReference>
<dbReference type="GO" id="GO:0016567">
    <property type="term" value="P:protein ubiquitination"/>
    <property type="evidence" value="ECO:0007669"/>
    <property type="project" value="UniProtKB-UniPathway"/>
</dbReference>
<comment type="catalytic activity">
    <reaction evidence="1">
        <text>S-ubiquitinyl-[E2 ubiquitin-conjugating enzyme]-L-cysteine + [acceptor protein]-L-lysine = [E2 ubiquitin-conjugating enzyme]-L-cysteine + N(6)-ubiquitinyl-[acceptor protein]-L-lysine.</text>
        <dbReference type="EC" id="2.3.2.26"/>
    </reaction>
</comment>
<keyword evidence="13" id="KW-0206">Cytoskeleton</keyword>
<evidence type="ECO:0000256" key="4">
    <source>
        <dbReference type="ARBA" id="ARBA00012485"/>
    </source>
</evidence>
<dbReference type="InterPro" id="IPR051210">
    <property type="entry name" value="Ub_ligase/GEF_domain"/>
</dbReference>
<evidence type="ECO:0000256" key="18">
    <source>
        <dbReference type="PROSITE-ProRule" id="PRU00235"/>
    </source>
</evidence>
<dbReference type="PROSITE" id="PS51284">
    <property type="entry name" value="DOC"/>
    <property type="match status" value="1"/>
</dbReference>
<protein>
    <recommendedName>
        <fullName evidence="4">HECT-type E3 ubiquitin transferase</fullName>
        <ecNumber evidence="4">2.3.2.26</ecNumber>
    </recommendedName>
    <alternativeName>
        <fullName evidence="14">HECT domain and RCC1-like domain-containing protein 2</fullName>
    </alternativeName>
    <alternativeName>
        <fullName evidence="15">HECT-type E3 ubiquitin transferase HERC2</fullName>
    </alternativeName>
</protein>
<comment type="pathway">
    <text evidence="3">Protein modification; protein ubiquitination.</text>
</comment>
<comment type="subcellular location">
    <subcellularLocation>
        <location evidence="2">Cytoplasm</location>
        <location evidence="2">Cytoskeleton</location>
        <location evidence="2">Microtubule organizing center</location>
        <location evidence="2">Centrosome</location>
        <location evidence="2">Centriole</location>
    </subcellularLocation>
</comment>
<dbReference type="InterPro" id="IPR000433">
    <property type="entry name" value="Znf_ZZ"/>
</dbReference>
<feature type="region of interest" description="Disordered" evidence="19">
    <location>
        <begin position="109"/>
        <end position="128"/>
    </location>
</feature>
<dbReference type="FunFam" id="3.30.2160.10:FF:000010">
    <property type="entry name" value="E3 ubiquitin-protein ligase HERC2 isoform X2"/>
    <property type="match status" value="1"/>
</dbReference>
<dbReference type="InterPro" id="IPR000569">
    <property type="entry name" value="HECT_dom"/>
</dbReference>
<dbReference type="InterPro" id="IPR001199">
    <property type="entry name" value="Cyt_B5-like_heme/steroid-bd"/>
</dbReference>
<dbReference type="GO" id="GO:0016020">
    <property type="term" value="C:membrane"/>
    <property type="evidence" value="ECO:0007669"/>
    <property type="project" value="TreeGrafter"/>
</dbReference>
<evidence type="ECO:0000259" key="22">
    <source>
        <dbReference type="PROSITE" id="PS50255"/>
    </source>
</evidence>
<dbReference type="GO" id="GO:0005814">
    <property type="term" value="C:centriole"/>
    <property type="evidence" value="ECO:0007669"/>
    <property type="project" value="UniProtKB-SubCell"/>
</dbReference>
<dbReference type="GO" id="GO:0061630">
    <property type="term" value="F:ubiquitin protein ligase activity"/>
    <property type="evidence" value="ECO:0007669"/>
    <property type="project" value="UniProtKB-EC"/>
</dbReference>
<dbReference type="FunFam" id="2.130.10.30:FF:000003">
    <property type="entry name" value="E3 ubiquitin-protein ligase HERC2 isoform X1"/>
    <property type="match status" value="1"/>
</dbReference>
<feature type="domain" description="MIB/HERC2" evidence="24">
    <location>
        <begin position="1835"/>
        <end position="1908"/>
    </location>
</feature>
<evidence type="ECO:0000313" key="25">
    <source>
        <dbReference type="EMBL" id="OWF38491.1"/>
    </source>
</evidence>
<feature type="repeat" description="RCC1" evidence="18">
    <location>
        <begin position="616"/>
        <end position="667"/>
    </location>
</feature>
<dbReference type="CDD" id="cd08664">
    <property type="entry name" value="APC10-HERC2"/>
    <property type="match status" value="1"/>
</dbReference>
<keyword evidence="9" id="KW-0677">Repeat</keyword>
<dbReference type="PANTHER" id="PTHR22870:SF398">
    <property type="entry name" value="E3 UBIQUITIN-PROTEIN LIGASE HERC2"/>
    <property type="match status" value="1"/>
</dbReference>
<dbReference type="Gene3D" id="2.130.10.30">
    <property type="entry name" value="Regulator of chromosome condensation 1/beta-lactamase-inhibitor protein II"/>
    <property type="match status" value="3"/>
</dbReference>
<dbReference type="Pfam" id="PF00415">
    <property type="entry name" value="RCC1"/>
    <property type="match status" value="7"/>
</dbReference>
<feature type="repeat" description="RCC1" evidence="18">
    <location>
        <begin position="3233"/>
        <end position="3284"/>
    </location>
</feature>
<keyword evidence="10 17" id="KW-0863">Zinc-finger</keyword>
<keyword evidence="7" id="KW-0808">Transferase</keyword>
<gene>
    <name evidence="25" type="ORF">KP79_PYT12167</name>
</gene>
<dbReference type="SMART" id="SM00291">
    <property type="entry name" value="ZnF_ZZ"/>
    <property type="match status" value="1"/>
</dbReference>
<evidence type="ECO:0000256" key="7">
    <source>
        <dbReference type="ARBA" id="ARBA00022679"/>
    </source>
</evidence>
<dbReference type="FunFam" id="2.130.10.30:FF:000004">
    <property type="entry name" value="E3 ubiquitin-protein ligase HERC2 isoform X2"/>
    <property type="match status" value="1"/>
</dbReference>
<evidence type="ECO:0000256" key="14">
    <source>
        <dbReference type="ARBA" id="ARBA00080834"/>
    </source>
</evidence>
<dbReference type="CDD" id="cd14402">
    <property type="entry name" value="UBA_HERC2"/>
    <property type="match status" value="1"/>
</dbReference>
<dbReference type="Pfam" id="PF03256">
    <property type="entry name" value="ANAPC10"/>
    <property type="match status" value="1"/>
</dbReference>